<feature type="region of interest" description="Disordered" evidence="1">
    <location>
        <begin position="121"/>
        <end position="169"/>
    </location>
</feature>
<dbReference type="Proteomes" id="UP000593560">
    <property type="component" value="Unassembled WGS sequence"/>
</dbReference>
<dbReference type="InterPro" id="IPR044730">
    <property type="entry name" value="RNase_H-like_dom_plant"/>
</dbReference>
<dbReference type="CDD" id="cd06222">
    <property type="entry name" value="RNase_H_like"/>
    <property type="match status" value="1"/>
</dbReference>
<reference evidence="3 4" key="1">
    <citation type="journal article" date="2019" name="Genome Biol. Evol.">
        <title>Insights into the evolution of the New World diploid cottons (Gossypium, subgenus Houzingenia) based on genome sequencing.</title>
        <authorList>
            <person name="Grover C.E."/>
            <person name="Arick M.A. 2nd"/>
            <person name="Thrash A."/>
            <person name="Conover J.L."/>
            <person name="Sanders W.S."/>
            <person name="Peterson D.G."/>
            <person name="Frelichowski J.E."/>
            <person name="Scheffler J.A."/>
            <person name="Scheffler B.E."/>
            <person name="Wendel J.F."/>
        </authorList>
    </citation>
    <scope>NUCLEOTIDE SEQUENCE [LARGE SCALE GENOMIC DNA]</scope>
    <source>
        <strain evidence="3">0</strain>
        <tissue evidence="3">Leaf</tissue>
    </source>
</reference>
<comment type="caution">
    <text evidence="3">The sequence shown here is derived from an EMBL/GenBank/DDBJ whole genome shotgun (WGS) entry which is preliminary data.</text>
</comment>
<feature type="compositionally biased region" description="Polar residues" evidence="1">
    <location>
        <begin position="143"/>
        <end position="154"/>
    </location>
</feature>
<dbReference type="AlphaFoldDB" id="A0A7J9H004"/>
<evidence type="ECO:0000313" key="4">
    <source>
        <dbReference type="Proteomes" id="UP000593560"/>
    </source>
</evidence>
<feature type="domain" description="RNase H type-1" evidence="2">
    <location>
        <begin position="8"/>
        <end position="112"/>
    </location>
</feature>
<protein>
    <recommendedName>
        <fullName evidence="2">RNase H type-1 domain-containing protein</fullName>
    </recommendedName>
</protein>
<dbReference type="SUPFAM" id="SSF53098">
    <property type="entry name" value="Ribonuclease H-like"/>
    <property type="match status" value="1"/>
</dbReference>
<dbReference type="GO" id="GO:0003676">
    <property type="term" value="F:nucleic acid binding"/>
    <property type="evidence" value="ECO:0007669"/>
    <property type="project" value="InterPro"/>
</dbReference>
<dbReference type="Gene3D" id="3.30.420.10">
    <property type="entry name" value="Ribonuclease H-like superfamily/Ribonuclease H"/>
    <property type="match status" value="1"/>
</dbReference>
<dbReference type="PANTHER" id="PTHR47723">
    <property type="entry name" value="OS05G0353850 PROTEIN"/>
    <property type="match status" value="1"/>
</dbReference>
<dbReference type="Pfam" id="PF13456">
    <property type="entry name" value="RVT_3"/>
    <property type="match status" value="1"/>
</dbReference>
<dbReference type="InterPro" id="IPR036397">
    <property type="entry name" value="RNaseH_sf"/>
</dbReference>
<dbReference type="GO" id="GO:0004523">
    <property type="term" value="F:RNA-DNA hybrid ribonuclease activity"/>
    <property type="evidence" value="ECO:0007669"/>
    <property type="project" value="InterPro"/>
</dbReference>
<dbReference type="InterPro" id="IPR053151">
    <property type="entry name" value="RNase_H-like"/>
</dbReference>
<accession>A0A7J9H004</accession>
<dbReference type="InterPro" id="IPR002156">
    <property type="entry name" value="RNaseH_domain"/>
</dbReference>
<evidence type="ECO:0000259" key="2">
    <source>
        <dbReference type="Pfam" id="PF13456"/>
    </source>
</evidence>
<gene>
    <name evidence="3" type="ORF">Gohar_012630</name>
</gene>
<keyword evidence="4" id="KW-1185">Reference proteome</keyword>
<dbReference type="InterPro" id="IPR012337">
    <property type="entry name" value="RNaseH-like_sf"/>
</dbReference>
<proteinExistence type="predicted"/>
<feature type="compositionally biased region" description="Basic residues" evidence="1">
    <location>
        <begin position="160"/>
        <end position="169"/>
    </location>
</feature>
<sequence length="169" mass="19470">DDEFVATRGLVCDQNGRWIIKFSRYLGNCTVTEAEFWGILHKLKLILDKRFEMILIQTDSLEAAIAIQEGASRISNSTLLRRIEQILTEVKQWRIQHIPREENTVEDNLVKKVQDRSPDWSMEALDVGGGGRGGSEMKETRNKNSGKQDANPDQPTRYHGWLRRASFRK</sequence>
<evidence type="ECO:0000256" key="1">
    <source>
        <dbReference type="SAM" id="MobiDB-lite"/>
    </source>
</evidence>
<organism evidence="3 4">
    <name type="scientific">Gossypium harknessii</name>
    <dbReference type="NCBI Taxonomy" id="34285"/>
    <lineage>
        <taxon>Eukaryota</taxon>
        <taxon>Viridiplantae</taxon>
        <taxon>Streptophyta</taxon>
        <taxon>Embryophyta</taxon>
        <taxon>Tracheophyta</taxon>
        <taxon>Spermatophyta</taxon>
        <taxon>Magnoliopsida</taxon>
        <taxon>eudicotyledons</taxon>
        <taxon>Gunneridae</taxon>
        <taxon>Pentapetalae</taxon>
        <taxon>rosids</taxon>
        <taxon>malvids</taxon>
        <taxon>Malvales</taxon>
        <taxon>Malvaceae</taxon>
        <taxon>Malvoideae</taxon>
        <taxon>Gossypium</taxon>
    </lineage>
</organism>
<feature type="non-terminal residue" evidence="3">
    <location>
        <position position="1"/>
    </location>
</feature>
<dbReference type="OrthoDB" id="999300at2759"/>
<name>A0A7J9H004_9ROSI</name>
<evidence type="ECO:0000313" key="3">
    <source>
        <dbReference type="EMBL" id="MBA0802325.1"/>
    </source>
</evidence>
<dbReference type="PANTHER" id="PTHR47723:SF19">
    <property type="entry name" value="POLYNUCLEOTIDYL TRANSFERASE, RIBONUCLEASE H-LIKE SUPERFAMILY PROTEIN"/>
    <property type="match status" value="1"/>
</dbReference>
<dbReference type="EMBL" id="JABFAD010000007">
    <property type="protein sequence ID" value="MBA0802325.1"/>
    <property type="molecule type" value="Genomic_DNA"/>
</dbReference>